<gene>
    <name evidence="10" type="ORF">ERS852478_01547</name>
</gene>
<evidence type="ECO:0000256" key="1">
    <source>
        <dbReference type="SAM" id="MobiDB-lite"/>
    </source>
</evidence>
<evidence type="ECO:0000259" key="6">
    <source>
        <dbReference type="Pfam" id="PF18830"/>
    </source>
</evidence>
<evidence type="ECO:0000259" key="2">
    <source>
        <dbReference type="Pfam" id="PF06114"/>
    </source>
</evidence>
<dbReference type="InterPro" id="IPR025923">
    <property type="entry name" value="YodL-like_dom"/>
</dbReference>
<evidence type="ECO:0000259" key="9">
    <source>
        <dbReference type="Pfam" id="PF18852"/>
    </source>
</evidence>
<feature type="domain" description="Large polyvalent protein associated" evidence="8">
    <location>
        <begin position="796"/>
        <end position="858"/>
    </location>
</feature>
<dbReference type="Pfam" id="PF14195">
    <property type="entry name" value="DUF4316"/>
    <property type="match status" value="1"/>
</dbReference>
<accession>A0A174BBX2</accession>
<dbReference type="Pfam" id="PF14191">
    <property type="entry name" value="YodL"/>
    <property type="match status" value="1"/>
</dbReference>
<dbReference type="Proteomes" id="UP000095431">
    <property type="component" value="Unassembled WGS sequence"/>
</dbReference>
<feature type="compositionally biased region" description="Low complexity" evidence="1">
    <location>
        <begin position="781"/>
        <end position="796"/>
    </location>
</feature>
<dbReference type="InterPro" id="IPR009899">
    <property type="entry name" value="ArdA"/>
</dbReference>
<dbReference type="InterPro" id="IPR025465">
    <property type="entry name" value="DUF4316"/>
</dbReference>
<feature type="domain" description="DUF4316" evidence="5">
    <location>
        <begin position="1459"/>
        <end position="1503"/>
    </location>
</feature>
<evidence type="ECO:0000313" key="10">
    <source>
        <dbReference type="EMBL" id="CUN97953.1"/>
    </source>
</evidence>
<feature type="domain" description="Large polyvalent protein associated" evidence="7">
    <location>
        <begin position="1055"/>
        <end position="1150"/>
    </location>
</feature>
<feature type="compositionally biased region" description="Basic and acidic residues" evidence="1">
    <location>
        <begin position="1535"/>
        <end position="1554"/>
    </location>
</feature>
<feature type="domain" description="Large polyvalent protein-associated" evidence="6">
    <location>
        <begin position="862"/>
        <end position="941"/>
    </location>
</feature>
<dbReference type="Pfam" id="PF07275">
    <property type="entry name" value="ArdA"/>
    <property type="match status" value="1"/>
</dbReference>
<evidence type="ECO:0000259" key="7">
    <source>
        <dbReference type="Pfam" id="PF18840"/>
    </source>
</evidence>
<dbReference type="InterPro" id="IPR013610">
    <property type="entry name" value="ArdC_N"/>
</dbReference>
<feature type="domain" description="IrrE N-terminal-like" evidence="2">
    <location>
        <begin position="655"/>
        <end position="722"/>
    </location>
</feature>
<dbReference type="GO" id="GO:0003697">
    <property type="term" value="F:single-stranded DNA binding"/>
    <property type="evidence" value="ECO:0007669"/>
    <property type="project" value="InterPro"/>
</dbReference>
<sequence>MSYSSYDHDDLEPASTMRIERRIYFESGKADLSEMVKLPLAELLSLRAESAAAEQEVFDRLKEQAAAWEEQAGRTLFLDKALEYARTLPVTHTANQWEAPDEYRHIRSNMVYQMDYSISENTRYDSAAQKSVPYSWTLRWGLYTNAPHGNPMEKIAGQERKVFSSREELDKYLNGRIKAHDHYFTEISPAIPKEYADCFKVNGCLLPGYTIEGEEPAKAAALPTQEEAAQPQQTTATPERREPVNEVFSIFLDNRAEAQTGGPHGYWLSLPTSAEQVQETLKEIHITADNQQDLFIGDFSAPEGKPLELPEDLIKTASVDELNFLAAQLQKLDAVELAELNAVMQSPAKMQTIGQLLDYAENTDCFVLINAKDNRSLGEYYLNDSGLFVVPNPWKPAIDTDRLGSFIANEEQGTFTDYGYILRTSDEWQRVHEGQPVPEEYRVMAYPAPEILREESKVQPEAATPAKAPQPVTPILLNGQNSAERMKEITDRLETGIQELFESERYKAYLTTMSKFHSYSFNNTLLIAMQGGQLVAGYNKWRDDFHRNVKKGEKAIKILAPAPFKAKKEVQKLDAQGRPVMGKDGKPVTEVQEIQVPAFKIVSVFDVSQTEGEPLPSIGVEELTGSVERYGEFFKALEQTSPVPIGFEDIPSGSHGYYHLTEKRIAIQEGMSELQTLKTAIHEIAHSKLHAIDPEAPAIEQADRPDSRTREVQAESVAYAVCQHYGLDTSDYSFGYVAGWSSGKDLKELKASLETIRATAHELITTIDGHLAQLQKERQAQQEQPQAAPLEQAAEQPDPDSVFSKLPPEQQQEMTASVKAMLQTLIDADLKSTGEVSQGTKEAAQAQGFTIAGDGTLEQAKAPQEAAYRLESGEYLYIQTSETGYDYTLYGPDYKELDGGQLDNPDLSLAEAGKEILAIHERPAGTIEPLTGDGLNDFLEATEQANAIPQPQAWNGIDGLLNGKPFMPEASPADRAAALIELAEKNAPRLGSEERQLIVAYAEAVGDNDKVIGLINRLCEQGYELQKGQMDSFVKSEIESEIAVANAKRQIAQNPAAEPVVTILWSESPHLKDGQQMPLHEAEAVFKELDSARRHEREQPGYTGHWYDKTKFRIDFTMQGQPDSYEGRQDFGDGDGSLIQHIRGYHEYYAQDESWKNHVLHHEGPEAWEADKAQRDMLLHEFVPYMELHCNLATMEQEARRPLRSGETLTPEQTAYFNAVLDYVKECRPLLNQGQYHLPEPPQLADFDQSLQDYKKQIEAELEQEAATAGLTVEEYVASDYEAPAQPNFSIYQVPPGPEGRDFRYRSYEELQADGLSVDRKNYQLIYSAPLDKGITLDEIYRRFNMEHPADYKGHSLSMGDIVVFRQDGKQTAYYVDEGADYRQVPEFFAQPEKQLTPDECMTGEQIQTPRGRFYLTDRSREQMEAAGYGFHHQSEDGRYLIMANGTRAFAIPAQPESHIKTAEMSTEQNYNMIDGMMNNAPSMEELEARAKAGEQISLLDVAEATKAEAKKPKQTQKTTQKQKKPSIRAQLAAAKEEQKKKPPAREKSKEMEV</sequence>
<dbReference type="Pfam" id="PF18840">
    <property type="entry name" value="LPD25"/>
    <property type="match status" value="1"/>
</dbReference>
<organism evidence="10 11">
    <name type="scientific">Blautia wexlerae</name>
    <dbReference type="NCBI Taxonomy" id="418240"/>
    <lineage>
        <taxon>Bacteria</taxon>
        <taxon>Bacillati</taxon>
        <taxon>Bacillota</taxon>
        <taxon>Clostridia</taxon>
        <taxon>Lachnospirales</taxon>
        <taxon>Lachnospiraceae</taxon>
        <taxon>Blautia</taxon>
    </lineage>
</organism>
<evidence type="ECO:0000259" key="8">
    <source>
        <dbReference type="Pfam" id="PF18842"/>
    </source>
</evidence>
<dbReference type="InterPro" id="IPR040672">
    <property type="entry name" value="LPD34"/>
</dbReference>
<protein>
    <submittedName>
        <fullName evidence="10">Antirestriction protein (ArdA)</fullName>
    </submittedName>
</protein>
<dbReference type="RefSeq" id="WP_055200139.1">
    <property type="nucleotide sequence ID" value="NZ_BTHH01000009.1"/>
</dbReference>
<dbReference type="InterPro" id="IPR040936">
    <property type="entry name" value="LPD26"/>
</dbReference>
<feature type="region of interest" description="Disordered" evidence="1">
    <location>
        <begin position="221"/>
        <end position="240"/>
    </location>
</feature>
<dbReference type="Pfam" id="PF06114">
    <property type="entry name" value="Peptidase_M78"/>
    <property type="match status" value="1"/>
</dbReference>
<dbReference type="InterPro" id="IPR010359">
    <property type="entry name" value="IrrE_HExxH"/>
</dbReference>
<reference evidence="10 11" key="1">
    <citation type="submission" date="2015-09" db="EMBL/GenBank/DDBJ databases">
        <authorList>
            <consortium name="Pathogen Informatics"/>
        </authorList>
    </citation>
    <scope>NUCLEOTIDE SEQUENCE [LARGE SCALE GENOMIC DNA]</scope>
    <source>
        <strain evidence="10 11">2789STDY5834863</strain>
    </source>
</reference>
<evidence type="ECO:0000259" key="5">
    <source>
        <dbReference type="Pfam" id="PF14195"/>
    </source>
</evidence>
<feature type="compositionally biased region" description="Low complexity" evidence="1">
    <location>
        <begin position="221"/>
        <end position="237"/>
    </location>
</feature>
<dbReference type="InterPro" id="IPR041045">
    <property type="entry name" value="LPD25"/>
</dbReference>
<evidence type="ECO:0000313" key="11">
    <source>
        <dbReference type="Proteomes" id="UP000095431"/>
    </source>
</evidence>
<dbReference type="InterPro" id="IPR040568">
    <property type="entry name" value="LPD16"/>
</dbReference>
<proteinExistence type="predicted"/>
<dbReference type="Pfam" id="PF18852">
    <property type="entry name" value="LPD34"/>
    <property type="match status" value="1"/>
</dbReference>
<feature type="domain" description="N-terminal" evidence="3">
    <location>
        <begin position="483"/>
        <end position="605"/>
    </location>
</feature>
<feature type="region of interest" description="Disordered" evidence="1">
    <location>
        <begin position="1505"/>
        <end position="1554"/>
    </location>
</feature>
<name>A0A174BBX2_9FIRM</name>
<dbReference type="Pfam" id="PF18830">
    <property type="entry name" value="LPD16"/>
    <property type="match status" value="1"/>
</dbReference>
<evidence type="ECO:0000259" key="4">
    <source>
        <dbReference type="Pfam" id="PF14191"/>
    </source>
</evidence>
<feature type="domain" description="YodL-like" evidence="4">
    <location>
        <begin position="1288"/>
        <end position="1388"/>
    </location>
</feature>
<evidence type="ECO:0000259" key="3">
    <source>
        <dbReference type="Pfam" id="PF08401"/>
    </source>
</evidence>
<dbReference type="EMBL" id="CYZN01000008">
    <property type="protein sequence ID" value="CUN97953.1"/>
    <property type="molecule type" value="Genomic_DNA"/>
</dbReference>
<feature type="domain" description="Large polyvalent protein associated" evidence="9">
    <location>
        <begin position="1"/>
        <end position="213"/>
    </location>
</feature>
<dbReference type="Pfam" id="PF08401">
    <property type="entry name" value="ArdcN"/>
    <property type="match status" value="1"/>
</dbReference>
<dbReference type="Pfam" id="PF18842">
    <property type="entry name" value="LPD26"/>
    <property type="match status" value="1"/>
</dbReference>
<feature type="region of interest" description="Disordered" evidence="1">
    <location>
        <begin position="776"/>
        <end position="810"/>
    </location>
</feature>